<keyword evidence="3" id="KW-0731">Sigma factor</keyword>
<dbReference type="PANTHER" id="PTHR43133:SF8">
    <property type="entry name" value="RNA POLYMERASE SIGMA FACTOR HI_1459-RELATED"/>
    <property type="match status" value="1"/>
</dbReference>
<evidence type="ECO:0000313" key="10">
    <source>
        <dbReference type="Proteomes" id="UP001156873"/>
    </source>
</evidence>
<evidence type="ECO:0000313" key="9">
    <source>
        <dbReference type="EMBL" id="MDH5834789.1"/>
    </source>
</evidence>
<organism evidence="9 10">
    <name type="scientific">Luteimonas kalidii</name>
    <dbReference type="NCBI Taxonomy" id="3042025"/>
    <lineage>
        <taxon>Bacteria</taxon>
        <taxon>Pseudomonadati</taxon>
        <taxon>Pseudomonadota</taxon>
        <taxon>Gammaproteobacteria</taxon>
        <taxon>Lysobacterales</taxon>
        <taxon>Lysobacteraceae</taxon>
        <taxon>Luteimonas</taxon>
    </lineage>
</organism>
<evidence type="ECO:0000259" key="8">
    <source>
        <dbReference type="Pfam" id="PF04545"/>
    </source>
</evidence>
<dbReference type="PANTHER" id="PTHR43133">
    <property type="entry name" value="RNA POLYMERASE ECF-TYPE SIGMA FACTO"/>
    <property type="match status" value="1"/>
</dbReference>
<keyword evidence="10" id="KW-1185">Reference proteome</keyword>
<dbReference type="InterPro" id="IPR036388">
    <property type="entry name" value="WH-like_DNA-bd_sf"/>
</dbReference>
<reference evidence="9 10" key="1">
    <citation type="submission" date="2023-04" db="EMBL/GenBank/DDBJ databases">
        <title>Luteimonas sp. M1R5S59.</title>
        <authorList>
            <person name="Sun J.-Q."/>
        </authorList>
    </citation>
    <scope>NUCLEOTIDE SEQUENCE [LARGE SCALE GENOMIC DNA]</scope>
    <source>
        <strain evidence="9 10">M1R5S59</strain>
    </source>
</reference>
<dbReference type="Gene3D" id="1.10.1740.10">
    <property type="match status" value="1"/>
</dbReference>
<dbReference type="SUPFAM" id="SSF88946">
    <property type="entry name" value="Sigma2 domain of RNA polymerase sigma factors"/>
    <property type="match status" value="1"/>
</dbReference>
<evidence type="ECO:0000256" key="2">
    <source>
        <dbReference type="ARBA" id="ARBA00023015"/>
    </source>
</evidence>
<comment type="similarity">
    <text evidence="1">Belongs to the sigma-70 factor family. ECF subfamily.</text>
</comment>
<evidence type="ECO:0000256" key="5">
    <source>
        <dbReference type="ARBA" id="ARBA00023163"/>
    </source>
</evidence>
<dbReference type="NCBIfam" id="NF009166">
    <property type="entry name" value="PRK12513.1"/>
    <property type="match status" value="1"/>
</dbReference>
<proteinExistence type="inferred from homology"/>
<dbReference type="InterPro" id="IPR014284">
    <property type="entry name" value="RNA_pol_sigma-70_dom"/>
</dbReference>
<feature type="region of interest" description="Disordered" evidence="6">
    <location>
        <begin position="132"/>
        <end position="159"/>
    </location>
</feature>
<feature type="domain" description="RNA polymerase sigma-70 region 4" evidence="8">
    <location>
        <begin position="169"/>
        <end position="217"/>
    </location>
</feature>
<evidence type="ECO:0000256" key="3">
    <source>
        <dbReference type="ARBA" id="ARBA00023082"/>
    </source>
</evidence>
<sequence length="226" mass="25440">MSTAIARWPADSTPWRAAGSGFTPSGAGLTLLPVNEAAPAIAPDPADETLMLAWAGGDVAAFEILYARHRLRLYRYLVRQLRDGALADELFQDVWQKVIAARAGWTPDATFATWLYRIAHNRLADHWRALQHRPPAPADADERTARMPDPETPERQLSDFEQRRQLQLALDELPPEQREVIALRLEQELTLEEIGEVTGVGRETVKSRLRYAMDKLRSRLGPEMAP</sequence>
<dbReference type="InterPro" id="IPR039425">
    <property type="entry name" value="RNA_pol_sigma-70-like"/>
</dbReference>
<keyword evidence="4" id="KW-0238">DNA-binding</keyword>
<evidence type="ECO:0000256" key="6">
    <source>
        <dbReference type="SAM" id="MobiDB-lite"/>
    </source>
</evidence>
<evidence type="ECO:0000259" key="7">
    <source>
        <dbReference type="Pfam" id="PF04542"/>
    </source>
</evidence>
<evidence type="ECO:0000256" key="4">
    <source>
        <dbReference type="ARBA" id="ARBA00023125"/>
    </source>
</evidence>
<dbReference type="SUPFAM" id="SSF88659">
    <property type="entry name" value="Sigma3 and sigma4 domains of RNA polymerase sigma factors"/>
    <property type="match status" value="1"/>
</dbReference>
<dbReference type="Pfam" id="PF04542">
    <property type="entry name" value="Sigma70_r2"/>
    <property type="match status" value="1"/>
</dbReference>
<feature type="compositionally biased region" description="Basic and acidic residues" evidence="6">
    <location>
        <begin position="140"/>
        <end position="159"/>
    </location>
</feature>
<dbReference type="Proteomes" id="UP001156873">
    <property type="component" value="Unassembled WGS sequence"/>
</dbReference>
<dbReference type="NCBIfam" id="TIGR02937">
    <property type="entry name" value="sigma70-ECF"/>
    <property type="match status" value="1"/>
</dbReference>
<feature type="domain" description="RNA polymerase sigma-70 region 2" evidence="7">
    <location>
        <begin position="65"/>
        <end position="131"/>
    </location>
</feature>
<keyword evidence="5" id="KW-0804">Transcription</keyword>
<gene>
    <name evidence="9" type="ORF">QFW81_12785</name>
</gene>
<protein>
    <submittedName>
        <fullName evidence="9">RNA polymerase sigma factor</fullName>
    </submittedName>
</protein>
<dbReference type="Pfam" id="PF04545">
    <property type="entry name" value="Sigma70_r4"/>
    <property type="match status" value="1"/>
</dbReference>
<dbReference type="Gene3D" id="1.10.10.10">
    <property type="entry name" value="Winged helix-like DNA-binding domain superfamily/Winged helix DNA-binding domain"/>
    <property type="match status" value="1"/>
</dbReference>
<dbReference type="InterPro" id="IPR013324">
    <property type="entry name" value="RNA_pol_sigma_r3/r4-like"/>
</dbReference>
<accession>A0ABT6JVR4</accession>
<keyword evidence="2" id="KW-0805">Transcription regulation</keyword>
<dbReference type="InterPro" id="IPR007630">
    <property type="entry name" value="RNA_pol_sigma70_r4"/>
</dbReference>
<evidence type="ECO:0000256" key="1">
    <source>
        <dbReference type="ARBA" id="ARBA00010641"/>
    </source>
</evidence>
<dbReference type="RefSeq" id="WP_280579254.1">
    <property type="nucleotide sequence ID" value="NZ_JARXRO010000018.1"/>
</dbReference>
<dbReference type="InterPro" id="IPR013325">
    <property type="entry name" value="RNA_pol_sigma_r2"/>
</dbReference>
<name>A0ABT6JVR4_9GAMM</name>
<dbReference type="InterPro" id="IPR007627">
    <property type="entry name" value="RNA_pol_sigma70_r2"/>
</dbReference>
<comment type="caution">
    <text evidence="9">The sequence shown here is derived from an EMBL/GenBank/DDBJ whole genome shotgun (WGS) entry which is preliminary data.</text>
</comment>
<dbReference type="CDD" id="cd06171">
    <property type="entry name" value="Sigma70_r4"/>
    <property type="match status" value="1"/>
</dbReference>
<dbReference type="EMBL" id="JARXRO010000018">
    <property type="protein sequence ID" value="MDH5834789.1"/>
    <property type="molecule type" value="Genomic_DNA"/>
</dbReference>